<gene>
    <name evidence="3" type="ORF">J2781_002645</name>
</gene>
<feature type="domain" description="DUF6705" evidence="2">
    <location>
        <begin position="2"/>
        <end position="112"/>
    </location>
</feature>
<feature type="chain" id="PRO_5047297171" description="DUF6705 domain-containing protein" evidence="1">
    <location>
        <begin position="18"/>
        <end position="186"/>
    </location>
</feature>
<dbReference type="InterPro" id="IPR046551">
    <property type="entry name" value="DUF6705"/>
</dbReference>
<comment type="caution">
    <text evidence="3">The sequence shown here is derived from an EMBL/GenBank/DDBJ whole genome shotgun (WGS) entry which is preliminary data.</text>
</comment>
<evidence type="ECO:0000256" key="1">
    <source>
        <dbReference type="SAM" id="SignalP"/>
    </source>
</evidence>
<dbReference type="EMBL" id="JAVDQS010000007">
    <property type="protein sequence ID" value="MDR6405711.1"/>
    <property type="molecule type" value="Genomic_DNA"/>
</dbReference>
<evidence type="ECO:0000313" key="4">
    <source>
        <dbReference type="Proteomes" id="UP001184853"/>
    </source>
</evidence>
<dbReference type="RefSeq" id="WP_115979627.1">
    <property type="nucleotide sequence ID" value="NZ_JAVDQS010000007.1"/>
</dbReference>
<evidence type="ECO:0000259" key="2">
    <source>
        <dbReference type="Pfam" id="PF20448"/>
    </source>
</evidence>
<keyword evidence="1" id="KW-0732">Signal</keyword>
<dbReference type="PROSITE" id="PS51257">
    <property type="entry name" value="PROKAR_LIPOPROTEIN"/>
    <property type="match status" value="1"/>
</dbReference>
<protein>
    <recommendedName>
        <fullName evidence="2">DUF6705 domain-containing protein</fullName>
    </recommendedName>
</protein>
<feature type="signal peptide" evidence="1">
    <location>
        <begin position="1"/>
        <end position="17"/>
    </location>
</feature>
<accession>A0ABU1LG58</accession>
<dbReference type="Pfam" id="PF20448">
    <property type="entry name" value="DUF6705"/>
    <property type="match status" value="1"/>
</dbReference>
<proteinExistence type="predicted"/>
<dbReference type="Proteomes" id="UP001184853">
    <property type="component" value="Unassembled WGS sequence"/>
</dbReference>
<organism evidence="3 4">
    <name type="scientific">Chryseobacterium geocarposphaerae</name>
    <dbReference type="NCBI Taxonomy" id="1416776"/>
    <lineage>
        <taxon>Bacteria</taxon>
        <taxon>Pseudomonadati</taxon>
        <taxon>Bacteroidota</taxon>
        <taxon>Flavobacteriia</taxon>
        <taxon>Flavobacteriales</taxon>
        <taxon>Weeksellaceae</taxon>
        <taxon>Chryseobacterium group</taxon>
        <taxon>Chryseobacterium</taxon>
    </lineage>
</organism>
<reference evidence="3 4" key="1">
    <citation type="submission" date="2023-07" db="EMBL/GenBank/DDBJ databases">
        <title>Sorghum-associated microbial communities from plants grown in Nebraska, USA.</title>
        <authorList>
            <person name="Schachtman D."/>
        </authorList>
    </citation>
    <scope>NUCLEOTIDE SEQUENCE [LARGE SCALE GENOMIC DNA]</scope>
    <source>
        <strain evidence="3 4">DS1709</strain>
    </source>
</reference>
<keyword evidence="4" id="KW-1185">Reference proteome</keyword>
<name>A0ABU1LG58_9FLAO</name>
<evidence type="ECO:0000313" key="3">
    <source>
        <dbReference type="EMBL" id="MDR6405711.1"/>
    </source>
</evidence>
<sequence>MKILIFILGMFVLSCKAQTIPLNTDLKNRPLNSYLKDLNNELDPYVGTYQANIEGNQITLYITKEDHKFFDLYNYKYYQDVLIVRYTVKSSTGSTLQSTQDLNFNTMIDKQLIHSRGTRMGMVVLSYNGTNCGIGHGTIYLKKINDTQISWRYYAETSETYGGKCPQNVDKTIYLPEGENLIFNKL</sequence>